<comment type="subcellular location">
    <subcellularLocation>
        <location evidence="1">Endoplasmic reticulum</location>
    </subcellularLocation>
    <subcellularLocation>
        <location evidence="7">Golgi apparatus</location>
        <location evidence="7">cis-Golgi network</location>
    </subcellularLocation>
</comment>
<gene>
    <name evidence="8" type="ORF">HG535_0D05660</name>
</gene>
<comment type="function">
    <text evidence="7">Plays a key role in the late stages of endoplasmic reticulum to Golgi traffic.</text>
</comment>
<accession>A0A7H9B2Z0</accession>
<evidence type="ECO:0000256" key="4">
    <source>
        <dbReference type="ARBA" id="ARBA00022824"/>
    </source>
</evidence>
<evidence type="ECO:0000256" key="1">
    <source>
        <dbReference type="ARBA" id="ARBA00004240"/>
    </source>
</evidence>
<dbReference type="KEGG" id="zmk:HG535_0D05660"/>
<dbReference type="CDD" id="cd14943">
    <property type="entry name" value="TRAPPC5_Trs31"/>
    <property type="match status" value="1"/>
</dbReference>
<comment type="similarity">
    <text evidence="2 7">Belongs to the TRAPP small subunits family. BET3 subfamily.</text>
</comment>
<evidence type="ECO:0000256" key="2">
    <source>
        <dbReference type="ARBA" id="ARBA00006218"/>
    </source>
</evidence>
<evidence type="ECO:0000313" key="9">
    <source>
        <dbReference type="Proteomes" id="UP000509704"/>
    </source>
</evidence>
<dbReference type="GO" id="GO:1990072">
    <property type="term" value="C:TRAPPIII protein complex"/>
    <property type="evidence" value="ECO:0007669"/>
    <property type="project" value="TreeGrafter"/>
</dbReference>
<reference evidence="8 9" key="1">
    <citation type="submission" date="2020-07" db="EMBL/GenBank/DDBJ databases">
        <title>The yeast mating-type switching endonuclease HO is a domesticated member of an unorthodox homing genetic element family.</title>
        <authorList>
            <person name="Coughlan A.Y."/>
            <person name="Lombardi L."/>
            <person name="Braun-Galleani S."/>
            <person name="Martos A.R."/>
            <person name="Galeote V."/>
            <person name="Bigey F."/>
            <person name="Dequin S."/>
            <person name="Byrne K.P."/>
            <person name="Wolfe K.H."/>
        </authorList>
    </citation>
    <scope>NUCLEOTIDE SEQUENCE [LARGE SCALE GENOMIC DNA]</scope>
    <source>
        <strain evidence="8 9">NRRL Y-6702</strain>
    </source>
</reference>
<dbReference type="PANTHER" id="PTHR20902:SF0">
    <property type="entry name" value="TRAFFICKING PROTEIN PARTICLE COMPLEX SUBUNIT 5"/>
    <property type="match status" value="1"/>
</dbReference>
<dbReference type="OrthoDB" id="10254842at2759"/>
<evidence type="ECO:0000256" key="5">
    <source>
        <dbReference type="ARBA" id="ARBA00022892"/>
    </source>
</evidence>
<dbReference type="Gene3D" id="3.30.1380.20">
    <property type="entry name" value="Trafficking protein particle complex subunit 3"/>
    <property type="match status" value="1"/>
</dbReference>
<dbReference type="EMBL" id="CP058607">
    <property type="protein sequence ID" value="QLG72857.1"/>
    <property type="molecule type" value="Genomic_DNA"/>
</dbReference>
<organism evidence="8 9">
    <name type="scientific">Zygotorulaspora mrakii</name>
    <name type="common">Zygosaccharomyces mrakii</name>
    <dbReference type="NCBI Taxonomy" id="42260"/>
    <lineage>
        <taxon>Eukaryota</taxon>
        <taxon>Fungi</taxon>
        <taxon>Dikarya</taxon>
        <taxon>Ascomycota</taxon>
        <taxon>Saccharomycotina</taxon>
        <taxon>Saccharomycetes</taxon>
        <taxon>Saccharomycetales</taxon>
        <taxon>Saccharomycetaceae</taxon>
        <taxon>Zygotorulaspora</taxon>
    </lineage>
</organism>
<dbReference type="InterPro" id="IPR007194">
    <property type="entry name" value="TRAPP_component"/>
</dbReference>
<dbReference type="GO" id="GO:1990070">
    <property type="term" value="C:TRAPPI protein complex"/>
    <property type="evidence" value="ECO:0007669"/>
    <property type="project" value="TreeGrafter"/>
</dbReference>
<keyword evidence="4 7" id="KW-0256">Endoplasmic reticulum</keyword>
<dbReference type="Pfam" id="PF04051">
    <property type="entry name" value="TRAPP"/>
    <property type="match status" value="1"/>
</dbReference>
<protein>
    <recommendedName>
        <fullName evidence="7">Trafficking protein particle complex subunit</fullName>
    </recommendedName>
</protein>
<dbReference type="Proteomes" id="UP000509704">
    <property type="component" value="Chromosome 4"/>
</dbReference>
<evidence type="ECO:0000256" key="3">
    <source>
        <dbReference type="ARBA" id="ARBA00022448"/>
    </source>
</evidence>
<keyword evidence="9" id="KW-1185">Reference proteome</keyword>
<evidence type="ECO:0000313" key="8">
    <source>
        <dbReference type="EMBL" id="QLG72857.1"/>
    </source>
</evidence>
<evidence type="ECO:0000256" key="7">
    <source>
        <dbReference type="PIRNR" id="PIRNR017479"/>
    </source>
</evidence>
<dbReference type="RefSeq" id="XP_037144584.1">
    <property type="nucleotide sequence ID" value="XM_037288689.1"/>
</dbReference>
<sequence>MSQRIILPSTSDDRVFNNSDGYEYTIGPKQSLPNEASSQPTPSRLYSESLMFRKQEVSLSAVTFLFGEMIAHIHNTSKTASECEVKLNDYGFVIGSKLLELLNLRASVPSNTYLRSSNFLSSSTPTNTSANAMHSGSNTTASRTVSGVSDIYYNQENSAESLTTLISSMRSRDLTILDILQFIHGTVWSYLFGHVSDDLVKSSERENEYMIVDNLPLLTQFIPNGVSCDFFVCGIIQGFLNNAEFPCSVTPHLMPLKGFDQRVIYLIQFDKHVLEREGLRSE</sequence>
<comment type="subunit">
    <text evidence="7">Part of the multisubunit TRAPP (transport protein particle) complex.</text>
</comment>
<dbReference type="GeneID" id="59236580"/>
<dbReference type="GO" id="GO:1990071">
    <property type="term" value="C:TRAPPII protein complex"/>
    <property type="evidence" value="ECO:0007669"/>
    <property type="project" value="TreeGrafter"/>
</dbReference>
<dbReference type="AlphaFoldDB" id="A0A7H9B2Z0"/>
<keyword evidence="6 7" id="KW-0333">Golgi apparatus</keyword>
<name>A0A7H9B2Z0_ZYGMR</name>
<evidence type="ECO:0000256" key="6">
    <source>
        <dbReference type="ARBA" id="ARBA00023034"/>
    </source>
</evidence>
<keyword evidence="3 7" id="KW-0813">Transport</keyword>
<dbReference type="PANTHER" id="PTHR20902">
    <property type="entry name" value="41-2 PROTEIN ANTIGEN-RELATED"/>
    <property type="match status" value="1"/>
</dbReference>
<dbReference type="GO" id="GO:0006888">
    <property type="term" value="P:endoplasmic reticulum to Golgi vesicle-mediated transport"/>
    <property type="evidence" value="ECO:0007669"/>
    <property type="project" value="TreeGrafter"/>
</dbReference>
<dbReference type="InterPro" id="IPR024096">
    <property type="entry name" value="NO_sig/Golgi_transp_ligand-bd"/>
</dbReference>
<dbReference type="PIRSF" id="PIRSF017479">
    <property type="entry name" value="TRAPP_I_complex_Trs31"/>
    <property type="match status" value="1"/>
</dbReference>
<proteinExistence type="inferred from homology"/>
<dbReference type="GO" id="GO:0005783">
    <property type="term" value="C:endoplasmic reticulum"/>
    <property type="evidence" value="ECO:0007669"/>
    <property type="project" value="UniProtKB-SubCell"/>
</dbReference>
<dbReference type="SUPFAM" id="SSF111126">
    <property type="entry name" value="Ligand-binding domain in the NO signalling and Golgi transport"/>
    <property type="match status" value="1"/>
</dbReference>
<keyword evidence="5 7" id="KW-0931">ER-Golgi transport</keyword>
<dbReference type="InterPro" id="IPR016696">
    <property type="entry name" value="TRAPP-I_su5"/>
</dbReference>